<dbReference type="EMBL" id="MU157845">
    <property type="protein sequence ID" value="KAF9529592.1"/>
    <property type="molecule type" value="Genomic_DNA"/>
</dbReference>
<evidence type="ECO:0000313" key="4">
    <source>
        <dbReference type="Proteomes" id="UP000807306"/>
    </source>
</evidence>
<name>A0A9P6JQF6_9AGAR</name>
<dbReference type="AlphaFoldDB" id="A0A9P6JQF6"/>
<feature type="transmembrane region" description="Helical" evidence="2">
    <location>
        <begin position="7"/>
        <end position="31"/>
    </location>
</feature>
<organism evidence="3 4">
    <name type="scientific">Crepidotus variabilis</name>
    <dbReference type="NCBI Taxonomy" id="179855"/>
    <lineage>
        <taxon>Eukaryota</taxon>
        <taxon>Fungi</taxon>
        <taxon>Dikarya</taxon>
        <taxon>Basidiomycota</taxon>
        <taxon>Agaricomycotina</taxon>
        <taxon>Agaricomycetes</taxon>
        <taxon>Agaricomycetidae</taxon>
        <taxon>Agaricales</taxon>
        <taxon>Agaricineae</taxon>
        <taxon>Crepidotaceae</taxon>
        <taxon>Crepidotus</taxon>
    </lineage>
</organism>
<comment type="caution">
    <text evidence="3">The sequence shown here is derived from an EMBL/GenBank/DDBJ whole genome shotgun (WGS) entry which is preliminary data.</text>
</comment>
<keyword evidence="2" id="KW-0472">Membrane</keyword>
<accession>A0A9P6JQF6</accession>
<sequence length="85" mass="8893">MPFDSEIVSVAGLAPIPPLLALFSSSLFVWALDLVPLMMVVLAFVIFLTITGGISGSSPLVDSQKGSNHVKVNLPRATPSLSKAN</sequence>
<keyword evidence="2" id="KW-0812">Transmembrane</keyword>
<evidence type="ECO:0000313" key="3">
    <source>
        <dbReference type="EMBL" id="KAF9529592.1"/>
    </source>
</evidence>
<feature type="region of interest" description="Disordered" evidence="1">
    <location>
        <begin position="56"/>
        <end position="85"/>
    </location>
</feature>
<feature type="transmembrane region" description="Helical" evidence="2">
    <location>
        <begin position="37"/>
        <end position="61"/>
    </location>
</feature>
<evidence type="ECO:0000256" key="2">
    <source>
        <dbReference type="SAM" id="Phobius"/>
    </source>
</evidence>
<reference evidence="3" key="1">
    <citation type="submission" date="2020-11" db="EMBL/GenBank/DDBJ databases">
        <authorList>
            <consortium name="DOE Joint Genome Institute"/>
            <person name="Ahrendt S."/>
            <person name="Riley R."/>
            <person name="Andreopoulos W."/>
            <person name="Labutti K."/>
            <person name="Pangilinan J."/>
            <person name="Ruiz-Duenas F.J."/>
            <person name="Barrasa J.M."/>
            <person name="Sanchez-Garcia M."/>
            <person name="Camarero S."/>
            <person name="Miyauchi S."/>
            <person name="Serrano A."/>
            <person name="Linde D."/>
            <person name="Babiker R."/>
            <person name="Drula E."/>
            <person name="Ayuso-Fernandez I."/>
            <person name="Pacheco R."/>
            <person name="Padilla G."/>
            <person name="Ferreira P."/>
            <person name="Barriuso J."/>
            <person name="Kellner H."/>
            <person name="Castanera R."/>
            <person name="Alfaro M."/>
            <person name="Ramirez L."/>
            <person name="Pisabarro A.G."/>
            <person name="Kuo A."/>
            <person name="Tritt A."/>
            <person name="Lipzen A."/>
            <person name="He G."/>
            <person name="Yan M."/>
            <person name="Ng V."/>
            <person name="Cullen D."/>
            <person name="Martin F."/>
            <person name="Rosso M.-N."/>
            <person name="Henrissat B."/>
            <person name="Hibbett D."/>
            <person name="Martinez A.T."/>
            <person name="Grigoriev I.V."/>
        </authorList>
    </citation>
    <scope>NUCLEOTIDE SEQUENCE</scope>
    <source>
        <strain evidence="3">CBS 506.95</strain>
    </source>
</reference>
<dbReference type="Proteomes" id="UP000807306">
    <property type="component" value="Unassembled WGS sequence"/>
</dbReference>
<proteinExistence type="predicted"/>
<keyword evidence="2" id="KW-1133">Transmembrane helix</keyword>
<gene>
    <name evidence="3" type="ORF">CPB83DRAFT_852371</name>
</gene>
<feature type="compositionally biased region" description="Polar residues" evidence="1">
    <location>
        <begin position="56"/>
        <end position="67"/>
    </location>
</feature>
<keyword evidence="4" id="KW-1185">Reference proteome</keyword>
<evidence type="ECO:0000256" key="1">
    <source>
        <dbReference type="SAM" id="MobiDB-lite"/>
    </source>
</evidence>
<protein>
    <submittedName>
        <fullName evidence="3">Uncharacterized protein</fullName>
    </submittedName>
</protein>